<dbReference type="AlphaFoldDB" id="A0A1I3MX03"/>
<dbReference type="Proteomes" id="UP000182737">
    <property type="component" value="Unassembled WGS sequence"/>
</dbReference>
<keyword evidence="2" id="KW-1185">Reference proteome</keyword>
<evidence type="ECO:0000313" key="2">
    <source>
        <dbReference type="Proteomes" id="UP000182737"/>
    </source>
</evidence>
<proteinExistence type="predicted"/>
<evidence type="ECO:0000313" key="1">
    <source>
        <dbReference type="EMBL" id="SFJ01285.1"/>
    </source>
</evidence>
<dbReference type="OrthoDB" id="9801424at2"/>
<protein>
    <submittedName>
        <fullName evidence="1">Uncharacterized protein</fullName>
    </submittedName>
</protein>
<dbReference type="EMBL" id="FORI01000011">
    <property type="protein sequence ID" value="SFJ01285.1"/>
    <property type="molecule type" value="Genomic_DNA"/>
</dbReference>
<reference evidence="2" key="1">
    <citation type="submission" date="2016-10" db="EMBL/GenBank/DDBJ databases">
        <authorList>
            <person name="Varghese N."/>
            <person name="Submissions S."/>
        </authorList>
    </citation>
    <scope>NUCLEOTIDE SEQUENCE [LARGE SCALE GENOMIC DNA]</scope>
    <source>
        <strain evidence="2">XBD1002</strain>
    </source>
</reference>
<gene>
    <name evidence="1" type="ORF">SAMN04487775_11111</name>
</gene>
<accession>A0A1I3MX03</accession>
<name>A0A1I3MX03_9SPIR</name>
<organism evidence="1 2">
    <name type="scientific">Treponema bryantii</name>
    <dbReference type="NCBI Taxonomy" id="163"/>
    <lineage>
        <taxon>Bacteria</taxon>
        <taxon>Pseudomonadati</taxon>
        <taxon>Spirochaetota</taxon>
        <taxon>Spirochaetia</taxon>
        <taxon>Spirochaetales</taxon>
        <taxon>Treponemataceae</taxon>
        <taxon>Treponema</taxon>
    </lineage>
</organism>
<sequence length="341" mass="38905">MSDAKHRIETTVFYMAKEYKFKAEELESQITTLTQKGITELSVTDEKVSRDKNKLLRLMKLVAQHAPEVYVSFLAEAAVIDREVIAAASNLFCSFDIPLVCTQKGGHLLFDKKFYANKARLLNEAGLVFGFQLTYATVPGDSQKLFMERLDFAVQQYPNHIDFPQTESEEYEAKVSGTFSAADIRYCRDTAFACRTFYTSGRAVPWFLSVLKPLRIYPSRFFSDFAEWQRVNNCSYKSGFVPEGENHKSIEKMQLLFLDEKYEEKHCHNLITLVHDIVGINGAMSRLAGENEESTIETSYHPDDLLGPEALDLTAFAEDVCMEHCTVKIFSNGEYPDYEVK</sequence>
<dbReference type="RefSeq" id="WP_074933231.1">
    <property type="nucleotide sequence ID" value="NZ_FORI01000011.1"/>
</dbReference>